<evidence type="ECO:0000313" key="2">
    <source>
        <dbReference type="Proteomes" id="UP000775213"/>
    </source>
</evidence>
<protein>
    <submittedName>
        <fullName evidence="1">Uncharacterized protein</fullName>
    </submittedName>
</protein>
<dbReference type="AlphaFoldDB" id="A0AAV7GAI8"/>
<reference evidence="1 2" key="1">
    <citation type="journal article" date="2021" name="Hortic Res">
        <title>Chromosome-scale assembly of the Dendrobium chrysotoxum genome enhances the understanding of orchid evolution.</title>
        <authorList>
            <person name="Zhang Y."/>
            <person name="Zhang G.Q."/>
            <person name="Zhang D."/>
            <person name="Liu X.D."/>
            <person name="Xu X.Y."/>
            <person name="Sun W.H."/>
            <person name="Yu X."/>
            <person name="Zhu X."/>
            <person name="Wang Z.W."/>
            <person name="Zhao X."/>
            <person name="Zhong W.Y."/>
            <person name="Chen H."/>
            <person name="Yin W.L."/>
            <person name="Huang T."/>
            <person name="Niu S.C."/>
            <person name="Liu Z.J."/>
        </authorList>
    </citation>
    <scope>NUCLEOTIDE SEQUENCE [LARGE SCALE GENOMIC DNA]</scope>
    <source>
        <strain evidence="1">Lindl</strain>
    </source>
</reference>
<dbReference type="Proteomes" id="UP000775213">
    <property type="component" value="Unassembled WGS sequence"/>
</dbReference>
<keyword evidence="2" id="KW-1185">Reference proteome</keyword>
<organism evidence="1 2">
    <name type="scientific">Dendrobium chrysotoxum</name>
    <name type="common">Orchid</name>
    <dbReference type="NCBI Taxonomy" id="161865"/>
    <lineage>
        <taxon>Eukaryota</taxon>
        <taxon>Viridiplantae</taxon>
        <taxon>Streptophyta</taxon>
        <taxon>Embryophyta</taxon>
        <taxon>Tracheophyta</taxon>
        <taxon>Spermatophyta</taxon>
        <taxon>Magnoliopsida</taxon>
        <taxon>Liliopsida</taxon>
        <taxon>Asparagales</taxon>
        <taxon>Orchidaceae</taxon>
        <taxon>Epidendroideae</taxon>
        <taxon>Malaxideae</taxon>
        <taxon>Dendrobiinae</taxon>
        <taxon>Dendrobium</taxon>
    </lineage>
</organism>
<gene>
    <name evidence="1" type="ORF">IEQ34_020012</name>
</gene>
<dbReference type="EMBL" id="JAGFBR010000017">
    <property type="protein sequence ID" value="KAH0452713.1"/>
    <property type="molecule type" value="Genomic_DNA"/>
</dbReference>
<evidence type="ECO:0000313" key="1">
    <source>
        <dbReference type="EMBL" id="KAH0452713.1"/>
    </source>
</evidence>
<comment type="caution">
    <text evidence="1">The sequence shown here is derived from an EMBL/GenBank/DDBJ whole genome shotgun (WGS) entry which is preliminary data.</text>
</comment>
<proteinExistence type="predicted"/>
<name>A0AAV7GAI8_DENCH</name>
<accession>A0AAV7GAI8</accession>
<sequence length="103" mass="12083">MGLQCGAYDEAGNHQNPVLDVRVEPANRLYTHLFAWWEGNPVRHLRRGGDLIWRHLMHLKGVSSPKRCLRNSSLCQVTFERRRSRMKQVVECVCLSDSWKHEK</sequence>